<dbReference type="HOGENOM" id="CLU_2030053_0_0_1"/>
<accession>A0A0D9XU46</accession>
<feature type="compositionally biased region" description="Low complexity" evidence="1">
    <location>
        <begin position="1"/>
        <end position="22"/>
    </location>
</feature>
<dbReference type="Gramene" id="LPERR11G15990.1">
    <property type="protein sequence ID" value="LPERR11G15990.1"/>
    <property type="gene ID" value="LPERR11G15990"/>
</dbReference>
<dbReference type="Proteomes" id="UP000032180">
    <property type="component" value="Chromosome 11"/>
</dbReference>
<evidence type="ECO:0000313" key="2">
    <source>
        <dbReference type="EnsemblPlants" id="LPERR11G15990.1"/>
    </source>
</evidence>
<name>A0A0D9XU46_9ORYZ</name>
<keyword evidence="3" id="KW-1185">Reference proteome</keyword>
<feature type="region of interest" description="Disordered" evidence="1">
    <location>
        <begin position="99"/>
        <end position="122"/>
    </location>
</feature>
<reference evidence="2 3" key="1">
    <citation type="submission" date="2012-08" db="EMBL/GenBank/DDBJ databases">
        <title>Oryza genome evolution.</title>
        <authorList>
            <person name="Wing R.A."/>
        </authorList>
    </citation>
    <scope>NUCLEOTIDE SEQUENCE</scope>
</reference>
<feature type="region of interest" description="Disordered" evidence="1">
    <location>
        <begin position="1"/>
        <end position="25"/>
    </location>
</feature>
<evidence type="ECO:0000256" key="1">
    <source>
        <dbReference type="SAM" id="MobiDB-lite"/>
    </source>
</evidence>
<reference evidence="3" key="2">
    <citation type="submission" date="2013-12" db="EMBL/GenBank/DDBJ databases">
        <authorList>
            <person name="Yu Y."/>
            <person name="Lee S."/>
            <person name="de Baynast K."/>
            <person name="Wissotski M."/>
            <person name="Liu L."/>
            <person name="Talag J."/>
            <person name="Goicoechea J."/>
            <person name="Angelova A."/>
            <person name="Jetty R."/>
            <person name="Kudrna D."/>
            <person name="Golser W."/>
            <person name="Rivera L."/>
            <person name="Zhang J."/>
            <person name="Wing R."/>
        </authorList>
    </citation>
    <scope>NUCLEOTIDE SEQUENCE</scope>
</reference>
<dbReference type="AlphaFoldDB" id="A0A0D9XU46"/>
<organism evidence="2 3">
    <name type="scientific">Leersia perrieri</name>
    <dbReference type="NCBI Taxonomy" id="77586"/>
    <lineage>
        <taxon>Eukaryota</taxon>
        <taxon>Viridiplantae</taxon>
        <taxon>Streptophyta</taxon>
        <taxon>Embryophyta</taxon>
        <taxon>Tracheophyta</taxon>
        <taxon>Spermatophyta</taxon>
        <taxon>Magnoliopsida</taxon>
        <taxon>Liliopsida</taxon>
        <taxon>Poales</taxon>
        <taxon>Poaceae</taxon>
        <taxon>BOP clade</taxon>
        <taxon>Oryzoideae</taxon>
        <taxon>Oryzeae</taxon>
        <taxon>Oryzinae</taxon>
        <taxon>Leersia</taxon>
    </lineage>
</organism>
<proteinExistence type="predicted"/>
<protein>
    <submittedName>
        <fullName evidence="2">Uncharacterized protein</fullName>
    </submittedName>
</protein>
<reference evidence="2" key="3">
    <citation type="submission" date="2015-04" db="UniProtKB">
        <authorList>
            <consortium name="EnsemblPlants"/>
        </authorList>
    </citation>
    <scope>IDENTIFICATION</scope>
</reference>
<evidence type="ECO:0000313" key="3">
    <source>
        <dbReference type="Proteomes" id="UP000032180"/>
    </source>
</evidence>
<dbReference type="EnsemblPlants" id="LPERR11G15990.1">
    <property type="protein sequence ID" value="LPERR11G15990.1"/>
    <property type="gene ID" value="LPERR11G15990"/>
</dbReference>
<sequence length="122" mass="13259">MADEQTVTTAANVAEATPNTVASEKPKPCNPVVGVIDGEEVVIPNGKVLLSKGLVDKILSLDVIRSTLLDEEISDELRESIIENEARKDKFVECQARPTSGRIATRRRGMPLLTMSSRSGWP</sequence>